<organism evidence="17">
    <name type="scientific">Oppiella nova</name>
    <dbReference type="NCBI Taxonomy" id="334625"/>
    <lineage>
        <taxon>Eukaryota</taxon>
        <taxon>Metazoa</taxon>
        <taxon>Ecdysozoa</taxon>
        <taxon>Arthropoda</taxon>
        <taxon>Chelicerata</taxon>
        <taxon>Arachnida</taxon>
        <taxon>Acari</taxon>
        <taxon>Acariformes</taxon>
        <taxon>Sarcoptiformes</taxon>
        <taxon>Oribatida</taxon>
        <taxon>Brachypylina</taxon>
        <taxon>Oppioidea</taxon>
        <taxon>Oppiidae</taxon>
        <taxon>Oppiella</taxon>
    </lineage>
</organism>
<evidence type="ECO:0000259" key="16">
    <source>
        <dbReference type="PROSITE" id="PS50057"/>
    </source>
</evidence>
<evidence type="ECO:0000256" key="11">
    <source>
        <dbReference type="ARBA" id="ARBA00023136"/>
    </source>
</evidence>
<dbReference type="Gene3D" id="3.10.20.90">
    <property type="entry name" value="Phosphatidylinositol 3-kinase Catalytic Subunit, Chain A, domain 1"/>
    <property type="match status" value="1"/>
</dbReference>
<comment type="similarity">
    <text evidence="4">Belongs to the sarcoglycan beta/delta/gamma/zeta family.</text>
</comment>
<dbReference type="Pfam" id="PF04790">
    <property type="entry name" value="Sarcoglycan_1"/>
    <property type="match status" value="1"/>
</dbReference>
<dbReference type="PROSITE" id="PS50057">
    <property type="entry name" value="FERM_3"/>
    <property type="match status" value="1"/>
</dbReference>
<comment type="subcellular location">
    <subcellularLocation>
        <location evidence="3">Cell junction</location>
    </subcellularLocation>
    <subcellularLocation>
        <location evidence="2">Cell membrane</location>
        <location evidence="2">Sarcolemma</location>
        <topology evidence="2">Single-pass type II membrane protein</topology>
    </subcellularLocation>
    <subcellularLocation>
        <location evidence="1">Cytoplasm</location>
        <location evidence="1">Cytoskeleton</location>
    </subcellularLocation>
</comment>
<dbReference type="GO" id="GO:0042383">
    <property type="term" value="C:sarcolemma"/>
    <property type="evidence" value="ECO:0007669"/>
    <property type="project" value="UniProtKB-SubCell"/>
</dbReference>
<dbReference type="InterPro" id="IPR014352">
    <property type="entry name" value="FERM/acyl-CoA-bd_prot_sf"/>
</dbReference>
<keyword evidence="18" id="KW-1185">Reference proteome</keyword>
<dbReference type="PANTHER" id="PTHR46079:SF2">
    <property type="entry name" value="FERM DOMAIN-CONTAINING PROTEIN"/>
    <property type="match status" value="1"/>
</dbReference>
<dbReference type="SMART" id="SM01196">
    <property type="entry name" value="FERM_C"/>
    <property type="match status" value="1"/>
</dbReference>
<dbReference type="GO" id="GO:0009887">
    <property type="term" value="P:animal organ morphogenesis"/>
    <property type="evidence" value="ECO:0007669"/>
    <property type="project" value="UniProtKB-ARBA"/>
</dbReference>
<evidence type="ECO:0000256" key="14">
    <source>
        <dbReference type="ARBA" id="ARBA00023212"/>
    </source>
</evidence>
<dbReference type="SUPFAM" id="SSF54236">
    <property type="entry name" value="Ubiquitin-like"/>
    <property type="match status" value="1"/>
</dbReference>
<feature type="domain" description="FERM" evidence="16">
    <location>
        <begin position="301"/>
        <end position="569"/>
    </location>
</feature>
<evidence type="ECO:0000256" key="7">
    <source>
        <dbReference type="ARBA" id="ARBA00022692"/>
    </source>
</evidence>
<accession>A0A7R9QAX8</accession>
<dbReference type="PANTHER" id="PTHR46079">
    <property type="entry name" value="FERM DOMAIN-CONTAINING PROTEIN 4"/>
    <property type="match status" value="1"/>
</dbReference>
<evidence type="ECO:0000313" key="17">
    <source>
        <dbReference type="EMBL" id="CAD7638795.1"/>
    </source>
</evidence>
<dbReference type="InterPro" id="IPR035963">
    <property type="entry name" value="FERM_2"/>
</dbReference>
<keyword evidence="12" id="KW-1015">Disulfide bond</keyword>
<dbReference type="InterPro" id="IPR011993">
    <property type="entry name" value="PH-like_dom_sf"/>
</dbReference>
<evidence type="ECO:0000256" key="3">
    <source>
        <dbReference type="ARBA" id="ARBA00004282"/>
    </source>
</evidence>
<feature type="transmembrane region" description="Helical" evidence="15">
    <location>
        <begin position="54"/>
        <end position="77"/>
    </location>
</feature>
<evidence type="ECO:0000256" key="15">
    <source>
        <dbReference type="SAM" id="Phobius"/>
    </source>
</evidence>
<evidence type="ECO:0000256" key="6">
    <source>
        <dbReference type="ARBA" id="ARBA00022490"/>
    </source>
</evidence>
<dbReference type="SMART" id="SM00295">
    <property type="entry name" value="B41"/>
    <property type="match status" value="1"/>
</dbReference>
<evidence type="ECO:0000256" key="4">
    <source>
        <dbReference type="ARBA" id="ARBA00007574"/>
    </source>
</evidence>
<dbReference type="GO" id="GO:0090162">
    <property type="term" value="P:establishment of epithelial cell polarity"/>
    <property type="evidence" value="ECO:0007669"/>
    <property type="project" value="InterPro"/>
</dbReference>
<dbReference type="Proteomes" id="UP000728032">
    <property type="component" value="Unassembled WGS sequence"/>
</dbReference>
<evidence type="ECO:0000256" key="2">
    <source>
        <dbReference type="ARBA" id="ARBA00004274"/>
    </source>
</evidence>
<keyword evidence="11 15" id="KW-0472">Membrane</keyword>
<dbReference type="Gene3D" id="1.20.80.10">
    <property type="match status" value="1"/>
</dbReference>
<reference evidence="17" key="1">
    <citation type="submission" date="2020-11" db="EMBL/GenBank/DDBJ databases">
        <authorList>
            <person name="Tran Van P."/>
        </authorList>
    </citation>
    <scope>NUCLEOTIDE SEQUENCE</scope>
</reference>
<evidence type="ECO:0000256" key="13">
    <source>
        <dbReference type="ARBA" id="ARBA00023180"/>
    </source>
</evidence>
<dbReference type="Pfam" id="PF09380">
    <property type="entry name" value="FERM_C"/>
    <property type="match status" value="1"/>
</dbReference>
<evidence type="ECO:0000313" key="18">
    <source>
        <dbReference type="Proteomes" id="UP000728032"/>
    </source>
</evidence>
<dbReference type="Pfam" id="PF00373">
    <property type="entry name" value="FERM_M"/>
    <property type="match status" value="1"/>
</dbReference>
<proteinExistence type="inferred from homology"/>
<protein>
    <recommendedName>
        <fullName evidence="16">FERM domain-containing protein</fullName>
    </recommendedName>
</protein>
<dbReference type="GO" id="GO:0016012">
    <property type="term" value="C:sarcoglycan complex"/>
    <property type="evidence" value="ECO:0007669"/>
    <property type="project" value="InterPro"/>
</dbReference>
<dbReference type="SUPFAM" id="SSF50729">
    <property type="entry name" value="PH domain-like"/>
    <property type="match status" value="1"/>
</dbReference>
<dbReference type="GO" id="GO:0005856">
    <property type="term" value="C:cytoskeleton"/>
    <property type="evidence" value="ECO:0007669"/>
    <property type="project" value="UniProtKB-SubCell"/>
</dbReference>
<evidence type="ECO:0000256" key="10">
    <source>
        <dbReference type="ARBA" id="ARBA00022989"/>
    </source>
</evidence>
<dbReference type="InterPro" id="IPR047176">
    <property type="entry name" value="FRMD4A/B"/>
</dbReference>
<sequence>MAKKKKSIAKPSVERTEHTNNYWKCLLNRTDTPFNGEALKHECRIGIYGWRKKFLYILIILIAALVVLNAALTLWIISVLNFSMNGLANMRVDSDGLTLNGNAFIDDHLFATSISSRKDQSLRLISEDNITLIARSSSDGKVANKISIGNSRLRAISNDFRINGRDGRLLFGVNEDKVTVATDTLQVDNLSGLRFSRSIQTPLIQAMGHSDLKLISPERRVSLLAPISIAMESRLGDVSAISLKDLRLKSKQGKITLESKDIQFRNLHLAIPTQTARHQFSSNVYQLCVCADSGKMTAEGRRSEVILLDGRRVELIIQPKLFAGDLFDIVSSHFNLKEKEYFGLAFLDETCQYSWLNLDKRVLEHEYAKKHTHEKLILHFLVKYFVESITQLNDTASVELFYLQAKSLVANEVIQVYADTVFLLSALVLQSTHGDYVNEEKVIEEYKELRGQSRGHAIVKYMSIIEKQPTYGVHFYEIKDKTGIPYWLGLSYKGINQFDYNDRRIPRRNFQWKQLENLYFREKKFSIEVRDPKRVVHTLSSINLYENAIEESIDTFDDLSTAITDPTTQ</sequence>
<keyword evidence="9" id="KW-0735">Signal-anchor</keyword>
<keyword evidence="14" id="KW-0206">Cytoskeleton</keyword>
<dbReference type="FunFam" id="3.10.20.90:FF:000019">
    <property type="entry name" value="FERM domain containing 4A"/>
    <property type="match status" value="1"/>
</dbReference>
<gene>
    <name evidence="17" type="ORF">ONB1V03_LOCUS1599</name>
</gene>
<keyword evidence="10 15" id="KW-1133">Transmembrane helix</keyword>
<keyword evidence="8" id="KW-0965">Cell junction</keyword>
<keyword evidence="7 15" id="KW-0812">Transmembrane</keyword>
<evidence type="ECO:0000256" key="9">
    <source>
        <dbReference type="ARBA" id="ARBA00022968"/>
    </source>
</evidence>
<dbReference type="AlphaFoldDB" id="A0A7R9QAX8"/>
<dbReference type="GO" id="GO:0070161">
    <property type="term" value="C:anchoring junction"/>
    <property type="evidence" value="ECO:0007669"/>
    <property type="project" value="UniProtKB-SubCell"/>
</dbReference>
<dbReference type="InterPro" id="IPR000299">
    <property type="entry name" value="FERM_domain"/>
</dbReference>
<dbReference type="InterPro" id="IPR019748">
    <property type="entry name" value="FERM_central"/>
</dbReference>
<evidence type="ECO:0000256" key="1">
    <source>
        <dbReference type="ARBA" id="ARBA00004245"/>
    </source>
</evidence>
<dbReference type="EMBL" id="CAJPVJ010000305">
    <property type="protein sequence ID" value="CAG2161998.1"/>
    <property type="molecule type" value="Genomic_DNA"/>
</dbReference>
<dbReference type="InterPro" id="IPR018979">
    <property type="entry name" value="FERM_N"/>
</dbReference>
<name>A0A7R9QAX8_9ACAR</name>
<dbReference type="InterPro" id="IPR006875">
    <property type="entry name" value="Sarcoglycan"/>
</dbReference>
<dbReference type="InterPro" id="IPR019749">
    <property type="entry name" value="Band_41_domain"/>
</dbReference>
<dbReference type="EMBL" id="OC915130">
    <property type="protein sequence ID" value="CAD7638795.1"/>
    <property type="molecule type" value="Genomic_DNA"/>
</dbReference>
<dbReference type="CDD" id="cd14473">
    <property type="entry name" value="FERM_B-lobe"/>
    <property type="match status" value="1"/>
</dbReference>
<dbReference type="InterPro" id="IPR018980">
    <property type="entry name" value="FERM_PH-like_C"/>
</dbReference>
<evidence type="ECO:0000256" key="5">
    <source>
        <dbReference type="ARBA" id="ARBA00022475"/>
    </source>
</evidence>
<dbReference type="SUPFAM" id="SSF47031">
    <property type="entry name" value="Second domain of FERM"/>
    <property type="match status" value="1"/>
</dbReference>
<dbReference type="Gene3D" id="2.30.29.30">
    <property type="entry name" value="Pleckstrin-homology domain (PH domain)/Phosphotyrosine-binding domain (PTB)"/>
    <property type="match status" value="1"/>
</dbReference>
<dbReference type="GO" id="GO:0048731">
    <property type="term" value="P:system development"/>
    <property type="evidence" value="ECO:0007669"/>
    <property type="project" value="UniProtKB-ARBA"/>
</dbReference>
<evidence type="ECO:0000256" key="8">
    <source>
        <dbReference type="ARBA" id="ARBA00022949"/>
    </source>
</evidence>
<dbReference type="OrthoDB" id="10063592at2759"/>
<keyword evidence="6" id="KW-0963">Cytoplasm</keyword>
<keyword evidence="5" id="KW-1003">Cell membrane</keyword>
<dbReference type="InterPro" id="IPR029071">
    <property type="entry name" value="Ubiquitin-like_domsf"/>
</dbReference>
<dbReference type="CDD" id="cd17103">
    <property type="entry name" value="FERM_F1_FRMD4"/>
    <property type="match status" value="1"/>
</dbReference>
<evidence type="ECO:0000256" key="12">
    <source>
        <dbReference type="ARBA" id="ARBA00023157"/>
    </source>
</evidence>
<dbReference type="Pfam" id="PF09379">
    <property type="entry name" value="FERM_N"/>
    <property type="match status" value="1"/>
</dbReference>
<keyword evidence="13" id="KW-0325">Glycoprotein</keyword>